<sequence length="454" mass="51137">MIQFPSHWLLNFLLLLLLLLLHNSVASSKLLVHSPLNNVTYRPFVFFLLLLEVDQPDQDRRYELKVSVVNGDEVIYDDFFLLSSQWPQLRRPLKMSATGPHTLHVLLKDVGGGGEVEQEPEIVLPTEFVQHQQRSFPSPPPALSSLRQHGSAVKSQMRSGHVTMRRTGETGADKSTMVENSDGRLNSELMKEMQEHWDMIVTSCPDYDESYSFEHMVRIGDDAYFNVQLFLDSTFPSSRLYMGRMNWPSPHEPLLSAKDLYGIREWPEYAIGAGAIHMSLPGGRLRWGDAGYVLSHDVVRLVAQLEASGIPLRKTAPEDVIFAIWLMPFEIPRLHTEHIFNHPDVVAASDPNRGFCSVESLIVHYVNRTHFEEIRLSDGVMLCRQNHDKVVSFSFAGDELEAAPSDLGTISAGESRALRIVPDNISIKMPTTLLVHVIPAGQADYVVAHAKMPE</sequence>
<dbReference type="EMBL" id="JH993042">
    <property type="protein sequence ID" value="EKX39173.1"/>
    <property type="molecule type" value="Genomic_DNA"/>
</dbReference>
<reference evidence="4" key="2">
    <citation type="submission" date="2012-11" db="EMBL/GenBank/DDBJ databases">
        <authorList>
            <person name="Kuo A."/>
            <person name="Curtis B.A."/>
            <person name="Tanifuji G."/>
            <person name="Burki F."/>
            <person name="Gruber A."/>
            <person name="Irimia M."/>
            <person name="Maruyama S."/>
            <person name="Arias M.C."/>
            <person name="Ball S.G."/>
            <person name="Gile G.H."/>
            <person name="Hirakawa Y."/>
            <person name="Hopkins J.F."/>
            <person name="Rensing S.A."/>
            <person name="Schmutz J."/>
            <person name="Symeonidi A."/>
            <person name="Elias M."/>
            <person name="Eveleigh R.J."/>
            <person name="Herman E.K."/>
            <person name="Klute M.J."/>
            <person name="Nakayama T."/>
            <person name="Obornik M."/>
            <person name="Reyes-Prieto A."/>
            <person name="Armbrust E.V."/>
            <person name="Aves S.J."/>
            <person name="Beiko R.G."/>
            <person name="Coutinho P."/>
            <person name="Dacks J.B."/>
            <person name="Durnford D.G."/>
            <person name="Fast N.M."/>
            <person name="Green B.R."/>
            <person name="Grisdale C."/>
            <person name="Hempe F."/>
            <person name="Henrissat B."/>
            <person name="Hoppner M.P."/>
            <person name="Ishida K.-I."/>
            <person name="Kim E."/>
            <person name="Koreny L."/>
            <person name="Kroth P.G."/>
            <person name="Liu Y."/>
            <person name="Malik S.-B."/>
            <person name="Maier U.G."/>
            <person name="McRose D."/>
            <person name="Mock T."/>
            <person name="Neilson J.A."/>
            <person name="Onodera N.T."/>
            <person name="Poole A.M."/>
            <person name="Pritham E.J."/>
            <person name="Richards T.A."/>
            <person name="Rocap G."/>
            <person name="Roy S.W."/>
            <person name="Sarai C."/>
            <person name="Schaack S."/>
            <person name="Shirato S."/>
            <person name="Slamovits C.H."/>
            <person name="Spencer D.F."/>
            <person name="Suzuki S."/>
            <person name="Worden A.Z."/>
            <person name="Zauner S."/>
            <person name="Barry K."/>
            <person name="Bell C."/>
            <person name="Bharti A.K."/>
            <person name="Crow J.A."/>
            <person name="Grimwood J."/>
            <person name="Kramer R."/>
            <person name="Lindquist E."/>
            <person name="Lucas S."/>
            <person name="Salamov A."/>
            <person name="McFadden G.I."/>
            <person name="Lane C.E."/>
            <person name="Keeling P.J."/>
            <person name="Gray M.W."/>
            <person name="Grigoriev I.V."/>
            <person name="Archibald J.M."/>
        </authorList>
    </citation>
    <scope>NUCLEOTIDE SEQUENCE</scope>
    <source>
        <strain evidence="4">CCMP2712</strain>
    </source>
</reference>
<dbReference type="RefSeq" id="XP_005826153.1">
    <property type="nucleotide sequence ID" value="XM_005826096.1"/>
</dbReference>
<keyword evidence="1" id="KW-0732">Signal</keyword>
<gene>
    <name evidence="2" type="ORF">GUITHDRAFT_143770</name>
</gene>
<proteinExistence type="predicted"/>
<name>L1ISF5_GUITC</name>
<keyword evidence="4" id="KW-1185">Reference proteome</keyword>
<reference evidence="3" key="3">
    <citation type="submission" date="2016-03" db="UniProtKB">
        <authorList>
            <consortium name="EnsemblProtists"/>
        </authorList>
    </citation>
    <scope>IDENTIFICATION</scope>
</reference>
<feature type="chain" id="PRO_5008770423" evidence="1">
    <location>
        <begin position="28"/>
        <end position="454"/>
    </location>
</feature>
<dbReference type="PaxDb" id="55529-EKX39173"/>
<dbReference type="HOGENOM" id="CLU_603343_0_0_1"/>
<dbReference type="EnsemblProtists" id="EKX39173">
    <property type="protein sequence ID" value="EKX39173"/>
    <property type="gene ID" value="GUITHDRAFT_143770"/>
</dbReference>
<feature type="signal peptide" evidence="1">
    <location>
        <begin position="1"/>
        <end position="27"/>
    </location>
</feature>
<evidence type="ECO:0000313" key="3">
    <source>
        <dbReference type="EnsemblProtists" id="EKX39173"/>
    </source>
</evidence>
<accession>L1ISF5</accession>
<dbReference type="GeneID" id="17295826"/>
<evidence type="ECO:0000256" key="1">
    <source>
        <dbReference type="SAM" id="SignalP"/>
    </source>
</evidence>
<reference evidence="2 4" key="1">
    <citation type="journal article" date="2012" name="Nature">
        <title>Algal genomes reveal evolutionary mosaicism and the fate of nucleomorphs.</title>
        <authorList>
            <consortium name="DOE Joint Genome Institute"/>
            <person name="Curtis B.A."/>
            <person name="Tanifuji G."/>
            <person name="Burki F."/>
            <person name="Gruber A."/>
            <person name="Irimia M."/>
            <person name="Maruyama S."/>
            <person name="Arias M.C."/>
            <person name="Ball S.G."/>
            <person name="Gile G.H."/>
            <person name="Hirakawa Y."/>
            <person name="Hopkins J.F."/>
            <person name="Kuo A."/>
            <person name="Rensing S.A."/>
            <person name="Schmutz J."/>
            <person name="Symeonidi A."/>
            <person name="Elias M."/>
            <person name="Eveleigh R.J."/>
            <person name="Herman E.K."/>
            <person name="Klute M.J."/>
            <person name="Nakayama T."/>
            <person name="Obornik M."/>
            <person name="Reyes-Prieto A."/>
            <person name="Armbrust E.V."/>
            <person name="Aves S.J."/>
            <person name="Beiko R.G."/>
            <person name="Coutinho P."/>
            <person name="Dacks J.B."/>
            <person name="Durnford D.G."/>
            <person name="Fast N.M."/>
            <person name="Green B.R."/>
            <person name="Grisdale C.J."/>
            <person name="Hempel F."/>
            <person name="Henrissat B."/>
            <person name="Hoppner M.P."/>
            <person name="Ishida K."/>
            <person name="Kim E."/>
            <person name="Koreny L."/>
            <person name="Kroth P.G."/>
            <person name="Liu Y."/>
            <person name="Malik S.B."/>
            <person name="Maier U.G."/>
            <person name="McRose D."/>
            <person name="Mock T."/>
            <person name="Neilson J.A."/>
            <person name="Onodera N.T."/>
            <person name="Poole A.M."/>
            <person name="Pritham E.J."/>
            <person name="Richards T.A."/>
            <person name="Rocap G."/>
            <person name="Roy S.W."/>
            <person name="Sarai C."/>
            <person name="Schaack S."/>
            <person name="Shirato S."/>
            <person name="Slamovits C.H."/>
            <person name="Spencer D.F."/>
            <person name="Suzuki S."/>
            <person name="Worden A.Z."/>
            <person name="Zauner S."/>
            <person name="Barry K."/>
            <person name="Bell C."/>
            <person name="Bharti A.K."/>
            <person name="Crow J.A."/>
            <person name="Grimwood J."/>
            <person name="Kramer R."/>
            <person name="Lindquist E."/>
            <person name="Lucas S."/>
            <person name="Salamov A."/>
            <person name="McFadden G.I."/>
            <person name="Lane C.E."/>
            <person name="Keeling P.J."/>
            <person name="Gray M.W."/>
            <person name="Grigoriev I.V."/>
            <person name="Archibald J.M."/>
        </authorList>
    </citation>
    <scope>NUCLEOTIDE SEQUENCE</scope>
    <source>
        <strain evidence="2 4">CCMP2712</strain>
    </source>
</reference>
<dbReference type="Proteomes" id="UP000011087">
    <property type="component" value="Unassembled WGS sequence"/>
</dbReference>
<organism evidence="2">
    <name type="scientific">Guillardia theta (strain CCMP2712)</name>
    <name type="common">Cryptophyte</name>
    <dbReference type="NCBI Taxonomy" id="905079"/>
    <lineage>
        <taxon>Eukaryota</taxon>
        <taxon>Cryptophyceae</taxon>
        <taxon>Pyrenomonadales</taxon>
        <taxon>Geminigeraceae</taxon>
        <taxon>Guillardia</taxon>
    </lineage>
</organism>
<dbReference type="AlphaFoldDB" id="L1ISF5"/>
<protein>
    <submittedName>
        <fullName evidence="2 3">Uncharacterized protein</fullName>
    </submittedName>
</protein>
<evidence type="ECO:0000313" key="4">
    <source>
        <dbReference type="Proteomes" id="UP000011087"/>
    </source>
</evidence>
<dbReference type="KEGG" id="gtt:GUITHDRAFT_143770"/>
<evidence type="ECO:0000313" key="2">
    <source>
        <dbReference type="EMBL" id="EKX39173.1"/>
    </source>
</evidence>